<proteinExistence type="predicted"/>
<dbReference type="InterPro" id="IPR007739">
    <property type="entry name" value="RgpF"/>
</dbReference>
<gene>
    <name evidence="1" type="ORF">AIOL_003556</name>
</gene>
<keyword evidence="2" id="KW-1185">Reference proteome</keyword>
<dbReference type="GO" id="GO:0016757">
    <property type="term" value="F:glycosyltransferase activity"/>
    <property type="evidence" value="ECO:0007669"/>
    <property type="project" value="UniProtKB-KW"/>
</dbReference>
<protein>
    <submittedName>
        <fullName evidence="1">Glycosyltransferase</fullName>
        <ecNumber evidence="1">2.4.1.-</ecNumber>
    </submittedName>
</protein>
<dbReference type="STRING" id="1675527.AIOL_003556"/>
<evidence type="ECO:0000313" key="2">
    <source>
        <dbReference type="Proteomes" id="UP000037178"/>
    </source>
</evidence>
<comment type="caution">
    <text evidence="1">The sequence shown here is derived from an EMBL/GenBank/DDBJ whole genome shotgun (WGS) entry which is preliminary data.</text>
</comment>
<organism evidence="1 2">
    <name type="scientific">Candidatus Rhodobacter oscarellae</name>
    <dbReference type="NCBI Taxonomy" id="1675527"/>
    <lineage>
        <taxon>Bacteria</taxon>
        <taxon>Pseudomonadati</taxon>
        <taxon>Pseudomonadota</taxon>
        <taxon>Alphaproteobacteria</taxon>
        <taxon>Rhodobacterales</taxon>
        <taxon>Rhodobacter group</taxon>
        <taxon>Rhodobacter</taxon>
    </lineage>
</organism>
<keyword evidence="1" id="KW-0808">Transferase</keyword>
<dbReference type="PATRIC" id="fig|1675527.3.peg.3720"/>
<dbReference type="EC" id="2.4.1.-" evidence="1"/>
<keyword evidence="1" id="KW-0328">Glycosyltransferase</keyword>
<sequence length="290" mass="31163">MESFEGALWHYISKGRAQRLVCVDPVPDAAAYGPLAGAPCAPADIAVVVHVFYPKLWAEIEARLHKLQIGFDLYVTVTETAEHAAQLITEIRSAWPRAYVVAMPNRGRDVLPFTQLVNGGLLSQYQAVCKLHTKASTHLRDGAGWRNALLEGVLPSEDAPAMLRSFLSDPHAALLVPEGHAYDGPGHWGANRARVEALIKRLRPGQMPARFSFPAGTVCWIKAPVIAQLVALALQVEEFEPEWGQTDGTLAHGVERLLGVLAADLGLSVATPSALARASSPAFSASETVA</sequence>
<accession>A0A0J9GYL3</accession>
<dbReference type="EMBL" id="LFTY01000002">
    <property type="protein sequence ID" value="KMW58578.1"/>
    <property type="molecule type" value="Genomic_DNA"/>
</dbReference>
<reference evidence="1 2" key="1">
    <citation type="submission" date="2015-06" db="EMBL/GenBank/DDBJ databases">
        <title>Draft genome sequence of an Alphaproteobacteria species associated to the Mediterranean sponge Oscarella lobularis.</title>
        <authorList>
            <person name="Jourda C."/>
            <person name="Santini S."/>
            <person name="Claverie J.-M."/>
        </authorList>
    </citation>
    <scope>NUCLEOTIDE SEQUENCE [LARGE SCALE GENOMIC DNA]</scope>
    <source>
        <strain evidence="1">IGS</strain>
    </source>
</reference>
<name>A0A0J9GYL3_9RHOB</name>
<evidence type="ECO:0000313" key="1">
    <source>
        <dbReference type="EMBL" id="KMW58578.1"/>
    </source>
</evidence>
<dbReference type="AlphaFoldDB" id="A0A0J9GYL3"/>
<dbReference type="Proteomes" id="UP000037178">
    <property type="component" value="Unassembled WGS sequence"/>
</dbReference>
<dbReference type="Pfam" id="PF05045">
    <property type="entry name" value="RgpF"/>
    <property type="match status" value="1"/>
</dbReference>